<organism evidence="3 4">
    <name type="scientific">Cochliobolus sativus</name>
    <name type="common">Common root rot and spot blotch fungus</name>
    <name type="synonym">Bipolaris sorokiniana</name>
    <dbReference type="NCBI Taxonomy" id="45130"/>
    <lineage>
        <taxon>Eukaryota</taxon>
        <taxon>Fungi</taxon>
        <taxon>Dikarya</taxon>
        <taxon>Ascomycota</taxon>
        <taxon>Pezizomycotina</taxon>
        <taxon>Dothideomycetes</taxon>
        <taxon>Pleosporomycetidae</taxon>
        <taxon>Pleosporales</taxon>
        <taxon>Pleosporineae</taxon>
        <taxon>Pleosporaceae</taxon>
        <taxon>Bipolaris</taxon>
    </lineage>
</organism>
<keyword evidence="2" id="KW-1133">Transmembrane helix</keyword>
<evidence type="ECO:0000313" key="4">
    <source>
        <dbReference type="Proteomes" id="UP000624244"/>
    </source>
</evidence>
<keyword evidence="2" id="KW-0472">Membrane</keyword>
<gene>
    <name evidence="3" type="ORF">GGP41_009696</name>
</gene>
<reference evidence="3" key="1">
    <citation type="submission" date="2019-11" db="EMBL/GenBank/DDBJ databases">
        <title>Bipolaris sorokiniana Genome sequencing.</title>
        <authorList>
            <person name="Wang H."/>
        </authorList>
    </citation>
    <scope>NUCLEOTIDE SEQUENCE</scope>
</reference>
<dbReference type="Proteomes" id="UP000624244">
    <property type="component" value="Unassembled WGS sequence"/>
</dbReference>
<dbReference type="Gene3D" id="2.120.10.70">
    <property type="entry name" value="Fucose-specific lectin"/>
    <property type="match status" value="1"/>
</dbReference>
<feature type="region of interest" description="Disordered" evidence="1">
    <location>
        <begin position="124"/>
        <end position="171"/>
    </location>
</feature>
<sequence>MDRREEYRDDLSSAHSYRENQLSSPPPPPPPQFQEHDQQYPTPTASHTYTSQGSPPTVSPPLPYDLEHSRHPPPPPQNYEIYQQGYSTEKETPHNQHATTIAPTPDFSAPQVVPGQFSLYPQVGRPMSPSSHGGTTLASPHVRPYGFKEHVDPSDAPENAPEPVVPPPKEERKCGLKKRTFFILLGVVILAVVGLALGLGLGLGLQNDDSDNSADPFCREKPQLCIGGALGAKYVSKKGAFNGTGIALAGESWNQGQRKIFTLYFQHHTGDIRFMQYGTDQKWIGGTKAQTVASGVKDASPISAVAFAINATQYTHIFYVDRNNTIRQVTQDNITDIWQDGSLNDLNLKAFDSPTTGLQACWKGNFYGDEDYTKFPTASGLNNTKPFENSQGMNLWFATDDSTFAQYAWYSGRQDDTWVSLKPWAGFNGHAGVGCYSWGEGTTTYAMMANKNNAVEFWWKDTNVSLPSTETHPINSWQNASNAAIGNVYPITSLGYTTYFYAQMADRTIQGYNVTYAGENTTFVKDETFAITDPAGPVKALGGTHMTVTAYKDTHGPEPWDSLYVFFQTAGDDITAFTRGLTGGQWTGAPLNIPDE</sequence>
<feature type="transmembrane region" description="Helical" evidence="2">
    <location>
        <begin position="181"/>
        <end position="205"/>
    </location>
</feature>
<comment type="caution">
    <text evidence="3">The sequence shown here is derived from an EMBL/GenBank/DDBJ whole genome shotgun (WGS) entry which is preliminary data.</text>
</comment>
<evidence type="ECO:0000256" key="2">
    <source>
        <dbReference type="SAM" id="Phobius"/>
    </source>
</evidence>
<dbReference type="AlphaFoldDB" id="A0A8H5ZFZ1"/>
<accession>A0A8H5ZFZ1</accession>
<feature type="region of interest" description="Disordered" evidence="1">
    <location>
        <begin position="1"/>
        <end position="109"/>
    </location>
</feature>
<feature type="compositionally biased region" description="Basic and acidic residues" evidence="1">
    <location>
        <begin position="1"/>
        <end position="18"/>
    </location>
</feature>
<dbReference type="SUPFAM" id="SSF89372">
    <property type="entry name" value="Fucose-specific lectin"/>
    <property type="match status" value="1"/>
</dbReference>
<evidence type="ECO:0000256" key="1">
    <source>
        <dbReference type="SAM" id="MobiDB-lite"/>
    </source>
</evidence>
<evidence type="ECO:0008006" key="5">
    <source>
        <dbReference type="Google" id="ProtNLM"/>
    </source>
</evidence>
<feature type="compositionally biased region" description="Polar residues" evidence="1">
    <location>
        <begin position="39"/>
        <end position="56"/>
    </location>
</feature>
<dbReference type="EMBL" id="WNKQ01000010">
    <property type="protein sequence ID" value="KAF5848556.1"/>
    <property type="molecule type" value="Genomic_DNA"/>
</dbReference>
<protein>
    <recommendedName>
        <fullName evidence="5">Fucose-specific lectin</fullName>
    </recommendedName>
</protein>
<feature type="compositionally biased region" description="Polar residues" evidence="1">
    <location>
        <begin position="128"/>
        <end position="138"/>
    </location>
</feature>
<keyword evidence="2" id="KW-0812">Transmembrane</keyword>
<name>A0A8H5ZFZ1_COCSA</name>
<proteinExistence type="predicted"/>
<evidence type="ECO:0000313" key="3">
    <source>
        <dbReference type="EMBL" id="KAF5848556.1"/>
    </source>
</evidence>